<feature type="compositionally biased region" description="Pro residues" evidence="1">
    <location>
        <begin position="489"/>
        <end position="500"/>
    </location>
</feature>
<reference evidence="2 3" key="1">
    <citation type="submission" date="2024-05" db="EMBL/GenBank/DDBJ databases">
        <title>A draft genome resource for the thread blight pathogen Marasmius tenuissimus strain MS-2.</title>
        <authorList>
            <person name="Yulfo-Soto G.E."/>
            <person name="Baruah I.K."/>
            <person name="Amoako-Attah I."/>
            <person name="Bukari Y."/>
            <person name="Meinhardt L.W."/>
            <person name="Bailey B.A."/>
            <person name="Cohen S.P."/>
        </authorList>
    </citation>
    <scope>NUCLEOTIDE SEQUENCE [LARGE SCALE GENOMIC DNA]</scope>
    <source>
        <strain evidence="2 3">MS-2</strain>
    </source>
</reference>
<gene>
    <name evidence="2" type="ORF">AAF712_006048</name>
</gene>
<feature type="region of interest" description="Disordered" evidence="1">
    <location>
        <begin position="428"/>
        <end position="501"/>
    </location>
</feature>
<protein>
    <submittedName>
        <fullName evidence="2">Uncharacterized protein</fullName>
    </submittedName>
</protein>
<dbReference type="Proteomes" id="UP001437256">
    <property type="component" value="Unassembled WGS sequence"/>
</dbReference>
<feature type="compositionally biased region" description="Polar residues" evidence="1">
    <location>
        <begin position="95"/>
        <end position="113"/>
    </location>
</feature>
<evidence type="ECO:0000313" key="2">
    <source>
        <dbReference type="EMBL" id="KAL0066853.1"/>
    </source>
</evidence>
<proteinExistence type="predicted"/>
<feature type="compositionally biased region" description="Pro residues" evidence="1">
    <location>
        <begin position="444"/>
        <end position="457"/>
    </location>
</feature>
<name>A0ABR2ZZN8_9AGAR</name>
<evidence type="ECO:0000313" key="3">
    <source>
        <dbReference type="Proteomes" id="UP001437256"/>
    </source>
</evidence>
<accession>A0ABR2ZZN8</accession>
<keyword evidence="3" id="KW-1185">Reference proteome</keyword>
<sequence length="553" mass="59209">MSSQFTPGPPCSICSCRGYIPNPDTSPDLQQCWCTHQHKAHPELPAVTSPNPPPRGGIPGFCSVWVDPSTTFNPGSLCGSCSRPWFTHEPIDNGSVASGSRTDASSSPVTSVWNGPARTRNMANDGRNEAIARHSAATTSALSSFPVSTTQVNRIRDGSVTSRQASLGLNGRMASILARQNMSAGTTTTNTASSIRLHTGLQAPTTLPDGRWSQQYFVILLPHSPPKVPTLFNESDREHFLNPADRPSIRVSSECIGDIIQQAETWKLGGRITLTASSDDRVDNQLYAFLAQMCNDNGFRFSSSSFTFPLPLQLTPFMNNPFILLKAGRKPRNGGLTPLVSSGVAPYDYKIPFLEKLANCKHVVNPHERTGVLIFGPRYRLEGPLVPNGPTHQCFSYRFHLACQDSVQPAISDDVVREFREHSCDACSDNTLPVHQPASDPGPHSQPVPPPVSPPVQPIVVPILNSPQRQSARLARESPPRSEASSASPTPPLPPVPLPLPSTISATSSSLASAAPSIVTPALPAPTLSSAPSSARVVSHANLPTASVMAEMM</sequence>
<organism evidence="2 3">
    <name type="scientific">Marasmius tenuissimus</name>
    <dbReference type="NCBI Taxonomy" id="585030"/>
    <lineage>
        <taxon>Eukaryota</taxon>
        <taxon>Fungi</taxon>
        <taxon>Dikarya</taxon>
        <taxon>Basidiomycota</taxon>
        <taxon>Agaricomycotina</taxon>
        <taxon>Agaricomycetes</taxon>
        <taxon>Agaricomycetidae</taxon>
        <taxon>Agaricales</taxon>
        <taxon>Marasmiineae</taxon>
        <taxon>Marasmiaceae</taxon>
        <taxon>Marasmius</taxon>
    </lineage>
</organism>
<evidence type="ECO:0000256" key="1">
    <source>
        <dbReference type="SAM" id="MobiDB-lite"/>
    </source>
</evidence>
<dbReference type="EMBL" id="JBBXMP010000031">
    <property type="protein sequence ID" value="KAL0066853.1"/>
    <property type="molecule type" value="Genomic_DNA"/>
</dbReference>
<comment type="caution">
    <text evidence="2">The sequence shown here is derived from an EMBL/GenBank/DDBJ whole genome shotgun (WGS) entry which is preliminary data.</text>
</comment>
<feature type="region of interest" description="Disordered" evidence="1">
    <location>
        <begin position="93"/>
        <end position="118"/>
    </location>
</feature>